<dbReference type="FunFam" id="1.10.510.10:FF:000029">
    <property type="entry name" value="Homeodomain-interacting protein kinase 2 isoform 1"/>
    <property type="match status" value="1"/>
</dbReference>
<evidence type="ECO:0000256" key="1">
    <source>
        <dbReference type="ARBA" id="ARBA00004123"/>
    </source>
</evidence>
<feature type="region of interest" description="Disordered" evidence="18">
    <location>
        <begin position="759"/>
        <end position="858"/>
    </location>
</feature>
<evidence type="ECO:0000256" key="13">
    <source>
        <dbReference type="ARBA" id="ARBA00023242"/>
    </source>
</evidence>
<comment type="catalytic activity">
    <reaction evidence="14">
        <text>L-threonyl-[protein] + ATP = O-phospho-L-threonyl-[protein] + ADP + H(+)</text>
        <dbReference type="Rhea" id="RHEA:46608"/>
        <dbReference type="Rhea" id="RHEA-COMP:11060"/>
        <dbReference type="Rhea" id="RHEA-COMP:11605"/>
        <dbReference type="ChEBI" id="CHEBI:15378"/>
        <dbReference type="ChEBI" id="CHEBI:30013"/>
        <dbReference type="ChEBI" id="CHEBI:30616"/>
        <dbReference type="ChEBI" id="CHEBI:61977"/>
        <dbReference type="ChEBI" id="CHEBI:456216"/>
        <dbReference type="EC" id="2.7.11.1"/>
    </reaction>
</comment>
<feature type="compositionally biased region" description="Polar residues" evidence="18">
    <location>
        <begin position="542"/>
        <end position="563"/>
    </location>
</feature>
<evidence type="ECO:0000313" key="20">
    <source>
        <dbReference type="EMBL" id="CAF0798602.1"/>
    </source>
</evidence>
<dbReference type="SUPFAM" id="SSF56112">
    <property type="entry name" value="Protein kinase-like (PK-like)"/>
    <property type="match status" value="1"/>
</dbReference>
<feature type="region of interest" description="Disordered" evidence="18">
    <location>
        <begin position="1726"/>
        <end position="1755"/>
    </location>
</feature>
<protein>
    <recommendedName>
        <fullName evidence="2">non-specific serine/threonine protein kinase</fullName>
        <ecNumber evidence="2">2.7.11.1</ecNumber>
    </recommendedName>
</protein>
<keyword evidence="8" id="KW-0418">Kinase</keyword>
<sequence>MPRNGKKSKITTTVKSQPTISSPSPTNDETLTHSEQVVPTSTKSKTRVKSSKSNIQLVSTPDVADIQSTTETALKEPVDVSPLQQSHRDPFTFDELAQYILQYYIQSDPKNEIFLDKIDNLTLANLPKQILGAKPNAEAFRYGYLHFVRYDIRITSKTDHHETLIEEFFNKHLLRTVPAETVDTTNSRLSEHEMNAIYWRVKLRYSSLILATMYLDLLQYYLKKKIDGLNTTSEASSLNVRNSTYCLSLNPKDYTLGAIHYYPHTFHYVNPFIQDADHNKQAKNVKVEPVELLEKDGLTSIHYILQTKDLNSEEQLIVDICSGELNLNTNGKIFVIEPISDYMLKYQTMLGEITEYVKVSRKNVQHERLSHSQRIKSTFDSIIYSILNRQQLLNDICTRCGAHHALIKPSQCVCENSNCDNYLEVKYCSTICQKLDLNNSCRTLSSKTVTKETISEPLTLTKLLTHGKDNEDLKDEITQDKNDAKHAITTDSNEIQPKDGNVKQLLINDVSNNQSQNETEIDTNKNEKKKKRRKRKKTTTTVHNDSTMTIMNSDGESTIVETSQTDEKNEEKQLRNNDKQVGKYENDLQDIHRKDEIQGSEQETCNDVHQQEEKLTPLCIDDQNEKKDSINGKQEEKTEIPFTLEHSHHSQQQLLQLAQLQLHQQQQQQQHNSQINSANNNHIITGSSSNSDFLRVQNPAVPNSTSLSKKQRLEQLNLLTTAAAMAATTIPASILNDTSNIVGESSPLLSTNIVNHRTQPSKVLKQQQSSSKKQQQQSDDFVDDIQQQRNDTGATQVHDSSSSQISSTTTEDDSTAHHHHYHHHHHHHHLLLTSPVPPQVPELIDSSKTSSAQSLKRKHDDLIDMTVKQQQQQELVTSSSSTASSASLAIVGQTTTTNTNRNGIHYGSGTGGNIQPVQQVHTTTQKYQQQQQQQLAVVTMQEQQDQKQPVAPTNDGDYQLVQNEVLYSMTNSYEVLEFLGRGTFGQVVKCWKKGTNEVVAIKILKNHPSYARQGQIEVSILSRLGQENADEYNLVRAYEVFTHKNHTCLVFEMLEQNLYDFLKQNKFSPLPLKCIRPIVQQVLVALHKLKQLGLIHADTKPENIMLLDPIRQPYKVKVIDFGSASPVSKAITSTYLQSRYYRAVEILLGLPFCEAIDMWSLGCVIAELFLGWPLYPGSSEYDQIRYISQTQGLPPQSMLSNGTKTPRFFNRDERESPYPFWRLKTPEEHEAETGIKSKEARKYIFNCLDDMAQINVPSDLEGVELVAEKLDRREFVDILKRMLHLDQEYRITPAEALNHPFVTMAHLVDFAHCNNVRHSVQMMEVCKRPKPQSVPVNLVSDLNSSFLNSFNGQMTFASAQQMALQQQQQAVQQQAQQAQQLQAFRTTQGRAGDIYVSYPIQAAAAAASYIPNITLTQQLAQAQAAAAAHAARQQIPALSLIPPYQDLGSPLFGAQTAAAMLSIPTQLPLGTLQPIGIPVSLPMVQADQTRHFFINNNTAAAWGQTNQFLLPPTFAAAAAAAAAARRNSVLLQDADQLWRTPLMAFDPNIDPTQQQQQSTTNKVSAAATLYPLELNDSRMFARINHQHQPTSSTSSSNNSNNRCQRYVPKDVNINNNNNSSNNRRYNTSNEQNKINDNIKLLNQLNAHQQQHCIQQSYPVQQAQQQQYVGTTTSTSSCGSSSSSSVTSMPPLPQDSPQRPVSIITLSSDSDDEKDIKPTHQRTIVNASSAISNPSSKHKHLQQVPVNDHKSHDNKQQIKKERLSIDTTNNIIQQYQIQTGLLLNSSSNPKSEATFYDYQQHQHDCRQQALLGSLVYNDPRHMSLFLSPNSFVTTTNPHVHHPSAHQLYSSMSPTTAAAALTAAAAQTNRHHHRRLY</sequence>
<proteinExistence type="inferred from homology"/>
<keyword evidence="9 17" id="KW-0067">ATP-binding</keyword>
<dbReference type="InterPro" id="IPR017441">
    <property type="entry name" value="Protein_kinase_ATP_BS"/>
</dbReference>
<feature type="region of interest" description="Disordered" evidence="18">
    <location>
        <begin position="1671"/>
        <end position="1701"/>
    </location>
</feature>
<feature type="compositionally biased region" description="Basic and acidic residues" evidence="18">
    <location>
        <begin position="565"/>
        <end position="585"/>
    </location>
</feature>
<evidence type="ECO:0000256" key="11">
    <source>
        <dbReference type="ARBA" id="ARBA00023015"/>
    </source>
</evidence>
<feature type="compositionally biased region" description="Low complexity" evidence="18">
    <location>
        <begin position="1590"/>
        <end position="1601"/>
    </location>
</feature>
<dbReference type="GO" id="GO:0005737">
    <property type="term" value="C:cytoplasm"/>
    <property type="evidence" value="ECO:0007669"/>
    <property type="project" value="UniProtKB-ARBA"/>
</dbReference>
<feature type="compositionally biased region" description="Polar residues" evidence="18">
    <location>
        <begin position="10"/>
        <end position="35"/>
    </location>
</feature>
<feature type="domain" description="Protein kinase" evidence="19">
    <location>
        <begin position="973"/>
        <end position="1302"/>
    </location>
</feature>
<keyword evidence="5" id="KW-0597">Phosphoprotein</keyword>
<dbReference type="GO" id="GO:0004713">
    <property type="term" value="F:protein tyrosine kinase activity"/>
    <property type="evidence" value="ECO:0007669"/>
    <property type="project" value="TreeGrafter"/>
</dbReference>
<feature type="compositionally biased region" description="Basic residues" evidence="18">
    <location>
        <begin position="817"/>
        <end position="830"/>
    </location>
</feature>
<keyword evidence="12" id="KW-0804">Transcription</keyword>
<name>A0A813SCQ4_9BILA</name>
<dbReference type="FunFam" id="3.30.200.20:FF:000022">
    <property type="entry name" value="Homeodomain-interacting protein kinase 2 isoform 1"/>
    <property type="match status" value="1"/>
</dbReference>
<feature type="compositionally biased region" description="Basic and acidic residues" evidence="18">
    <location>
        <begin position="1746"/>
        <end position="1755"/>
    </location>
</feature>
<dbReference type="PROSITE" id="PS00107">
    <property type="entry name" value="PROTEIN_KINASE_ATP"/>
    <property type="match status" value="1"/>
</dbReference>
<feature type="binding site" evidence="17">
    <location>
        <position position="1002"/>
    </location>
    <ligand>
        <name>ATP</name>
        <dbReference type="ChEBI" id="CHEBI:30616"/>
    </ligand>
</feature>
<dbReference type="Proteomes" id="UP000681722">
    <property type="component" value="Unassembled WGS sequence"/>
</dbReference>
<evidence type="ECO:0000256" key="16">
    <source>
        <dbReference type="ARBA" id="ARBA00061380"/>
    </source>
</evidence>
<dbReference type="PROSITE" id="PS50011">
    <property type="entry name" value="PROTEIN_KINASE_DOM"/>
    <property type="match status" value="1"/>
</dbReference>
<comment type="catalytic activity">
    <reaction evidence="15">
        <text>L-seryl-[protein] + ATP = O-phospho-L-seryl-[protein] + ADP + H(+)</text>
        <dbReference type="Rhea" id="RHEA:17989"/>
        <dbReference type="Rhea" id="RHEA-COMP:9863"/>
        <dbReference type="Rhea" id="RHEA-COMP:11604"/>
        <dbReference type="ChEBI" id="CHEBI:15378"/>
        <dbReference type="ChEBI" id="CHEBI:29999"/>
        <dbReference type="ChEBI" id="CHEBI:30616"/>
        <dbReference type="ChEBI" id="CHEBI:83421"/>
        <dbReference type="ChEBI" id="CHEBI:456216"/>
        <dbReference type="EC" id="2.7.11.1"/>
    </reaction>
</comment>
<evidence type="ECO:0000256" key="15">
    <source>
        <dbReference type="ARBA" id="ARBA00048679"/>
    </source>
</evidence>
<evidence type="ECO:0000313" key="21">
    <source>
        <dbReference type="EMBL" id="CAF3583467.1"/>
    </source>
</evidence>
<keyword evidence="13" id="KW-0539">Nucleus</keyword>
<keyword evidence="22" id="KW-1185">Reference proteome</keyword>
<dbReference type="EMBL" id="CAJNOQ010000417">
    <property type="protein sequence ID" value="CAF0798602.1"/>
    <property type="molecule type" value="Genomic_DNA"/>
</dbReference>
<evidence type="ECO:0000259" key="19">
    <source>
        <dbReference type="PROSITE" id="PS50011"/>
    </source>
</evidence>
<dbReference type="CDD" id="cd14211">
    <property type="entry name" value="STKc_HIPK"/>
    <property type="match status" value="1"/>
</dbReference>
<evidence type="ECO:0000256" key="4">
    <source>
        <dbReference type="ARBA" id="ARBA00022527"/>
    </source>
</evidence>
<keyword evidence="4" id="KW-0723">Serine/threonine-protein kinase</keyword>
<keyword evidence="11" id="KW-0805">Transcription regulation</keyword>
<dbReference type="InterPro" id="IPR000719">
    <property type="entry name" value="Prot_kinase_dom"/>
</dbReference>
<evidence type="ECO:0000256" key="12">
    <source>
        <dbReference type="ARBA" id="ARBA00023163"/>
    </source>
</evidence>
<accession>A0A813SCQ4</accession>
<dbReference type="Proteomes" id="UP000663829">
    <property type="component" value="Unassembled WGS sequence"/>
</dbReference>
<feature type="compositionally biased region" description="Low complexity" evidence="18">
    <location>
        <begin position="1671"/>
        <end position="1687"/>
    </location>
</feature>
<feature type="region of interest" description="Disordered" evidence="18">
    <location>
        <begin position="510"/>
        <end position="585"/>
    </location>
</feature>
<dbReference type="GO" id="GO:0004674">
    <property type="term" value="F:protein serine/threonine kinase activity"/>
    <property type="evidence" value="ECO:0007669"/>
    <property type="project" value="UniProtKB-KW"/>
</dbReference>
<evidence type="ECO:0000256" key="5">
    <source>
        <dbReference type="ARBA" id="ARBA00022553"/>
    </source>
</evidence>
<dbReference type="Pfam" id="PF00069">
    <property type="entry name" value="Pkinase"/>
    <property type="match status" value="1"/>
</dbReference>
<dbReference type="InterPro" id="IPR050494">
    <property type="entry name" value="Ser_Thr_dual-spec_kinase"/>
</dbReference>
<feature type="region of interest" description="Disordered" evidence="18">
    <location>
        <begin position="1585"/>
        <end position="1629"/>
    </location>
</feature>
<keyword evidence="10" id="KW-0832">Ubl conjugation</keyword>
<dbReference type="Gene3D" id="3.30.200.20">
    <property type="entry name" value="Phosphorylase Kinase, domain 1"/>
    <property type="match status" value="1"/>
</dbReference>
<gene>
    <name evidence="20" type="ORF">GPM918_LOCUS3391</name>
    <name evidence="21" type="ORF">SRO942_LOCUS3391</name>
</gene>
<evidence type="ECO:0000313" key="22">
    <source>
        <dbReference type="Proteomes" id="UP000663829"/>
    </source>
</evidence>
<evidence type="ECO:0000256" key="9">
    <source>
        <dbReference type="ARBA" id="ARBA00022840"/>
    </source>
</evidence>
<keyword evidence="6" id="KW-0808">Transferase</keyword>
<feature type="region of interest" description="Disordered" evidence="18">
    <location>
        <begin position="663"/>
        <end position="708"/>
    </location>
</feature>
<evidence type="ECO:0000256" key="17">
    <source>
        <dbReference type="PROSITE-ProRule" id="PRU10141"/>
    </source>
</evidence>
<keyword evidence="3" id="KW-1017">Isopeptide bond</keyword>
<evidence type="ECO:0000256" key="8">
    <source>
        <dbReference type="ARBA" id="ARBA00022777"/>
    </source>
</evidence>
<reference evidence="20" key="1">
    <citation type="submission" date="2021-02" db="EMBL/GenBank/DDBJ databases">
        <authorList>
            <person name="Nowell W R."/>
        </authorList>
    </citation>
    <scope>NUCLEOTIDE SEQUENCE</scope>
</reference>
<evidence type="ECO:0000256" key="7">
    <source>
        <dbReference type="ARBA" id="ARBA00022741"/>
    </source>
</evidence>
<dbReference type="GO" id="GO:0005524">
    <property type="term" value="F:ATP binding"/>
    <property type="evidence" value="ECO:0007669"/>
    <property type="project" value="UniProtKB-UniRule"/>
</dbReference>
<dbReference type="EMBL" id="CAJOBC010000417">
    <property type="protein sequence ID" value="CAF3583467.1"/>
    <property type="molecule type" value="Genomic_DNA"/>
</dbReference>
<evidence type="ECO:0000256" key="2">
    <source>
        <dbReference type="ARBA" id="ARBA00012513"/>
    </source>
</evidence>
<dbReference type="GO" id="GO:0005654">
    <property type="term" value="C:nucleoplasm"/>
    <property type="evidence" value="ECO:0007669"/>
    <property type="project" value="UniProtKB-ARBA"/>
</dbReference>
<feature type="compositionally biased region" description="Basic residues" evidence="18">
    <location>
        <begin position="527"/>
        <end position="538"/>
    </location>
</feature>
<organism evidence="20 22">
    <name type="scientific">Didymodactylos carnosus</name>
    <dbReference type="NCBI Taxonomy" id="1234261"/>
    <lineage>
        <taxon>Eukaryota</taxon>
        <taxon>Metazoa</taxon>
        <taxon>Spiralia</taxon>
        <taxon>Gnathifera</taxon>
        <taxon>Rotifera</taxon>
        <taxon>Eurotatoria</taxon>
        <taxon>Bdelloidea</taxon>
        <taxon>Philodinida</taxon>
        <taxon>Philodinidae</taxon>
        <taxon>Didymodactylos</taxon>
    </lineage>
</organism>
<dbReference type="PANTHER" id="PTHR24058">
    <property type="entry name" value="DUAL SPECIFICITY PROTEIN KINASE"/>
    <property type="match status" value="1"/>
</dbReference>
<dbReference type="PANTHER" id="PTHR24058:SF17">
    <property type="entry name" value="HOMEODOMAIN INTERACTING PROTEIN KINASE, ISOFORM D"/>
    <property type="match status" value="1"/>
</dbReference>
<feature type="region of interest" description="Disordered" evidence="18">
    <location>
        <begin position="1"/>
        <end position="53"/>
    </location>
</feature>
<evidence type="ECO:0000256" key="18">
    <source>
        <dbReference type="SAM" id="MobiDB-lite"/>
    </source>
</evidence>
<comment type="caution">
    <text evidence="20">The sequence shown here is derived from an EMBL/GenBank/DDBJ whole genome shotgun (WGS) entry which is preliminary data.</text>
</comment>
<feature type="compositionally biased region" description="Low complexity" evidence="18">
    <location>
        <begin position="1612"/>
        <end position="1629"/>
    </location>
</feature>
<dbReference type="OrthoDB" id="10030361at2759"/>
<dbReference type="EC" id="2.7.11.1" evidence="2"/>
<dbReference type="Gene3D" id="1.10.510.10">
    <property type="entry name" value="Transferase(Phosphotransferase) domain 1"/>
    <property type="match status" value="1"/>
</dbReference>
<dbReference type="InterPro" id="IPR011009">
    <property type="entry name" value="Kinase-like_dom_sf"/>
</dbReference>
<comment type="similarity">
    <text evidence="16">Belongs to the protein kinase superfamily. CMGC Ser/Thr protein kinase family. HIPK subfamily.</text>
</comment>
<evidence type="ECO:0000256" key="6">
    <source>
        <dbReference type="ARBA" id="ARBA00022679"/>
    </source>
</evidence>
<evidence type="ECO:0000256" key="14">
    <source>
        <dbReference type="ARBA" id="ARBA00047899"/>
    </source>
</evidence>
<feature type="compositionally biased region" description="Low complexity" evidence="18">
    <location>
        <begin position="760"/>
        <end position="788"/>
    </location>
</feature>
<evidence type="ECO:0000256" key="10">
    <source>
        <dbReference type="ARBA" id="ARBA00022843"/>
    </source>
</evidence>
<feature type="compositionally biased region" description="Low complexity" evidence="18">
    <location>
        <begin position="798"/>
        <end position="809"/>
    </location>
</feature>
<comment type="subcellular location">
    <subcellularLocation>
        <location evidence="1">Nucleus</location>
    </subcellularLocation>
</comment>
<keyword evidence="7 17" id="KW-0547">Nucleotide-binding</keyword>
<feature type="compositionally biased region" description="Low complexity" evidence="18">
    <location>
        <begin position="663"/>
        <end position="683"/>
    </location>
</feature>
<evidence type="ECO:0000256" key="3">
    <source>
        <dbReference type="ARBA" id="ARBA00022499"/>
    </source>
</evidence>